<dbReference type="PROSITE" id="PS00136">
    <property type="entry name" value="SUBTILASE_ASP"/>
    <property type="match status" value="1"/>
</dbReference>
<dbReference type="InterPro" id="IPR050131">
    <property type="entry name" value="Peptidase_S8_subtilisin-like"/>
</dbReference>
<dbReference type="GO" id="GO:0004252">
    <property type="term" value="F:serine-type endopeptidase activity"/>
    <property type="evidence" value="ECO:0007669"/>
    <property type="project" value="UniProtKB-UniRule"/>
</dbReference>
<dbReference type="Pfam" id="PF05922">
    <property type="entry name" value="Inhibitor_I9"/>
    <property type="match status" value="1"/>
</dbReference>
<evidence type="ECO:0000256" key="5">
    <source>
        <dbReference type="PROSITE-ProRule" id="PRU01240"/>
    </source>
</evidence>
<keyword evidence="4 5" id="KW-0720">Serine protease</keyword>
<evidence type="ECO:0000256" key="2">
    <source>
        <dbReference type="ARBA" id="ARBA00022670"/>
    </source>
</evidence>
<evidence type="ECO:0000256" key="4">
    <source>
        <dbReference type="ARBA" id="ARBA00022825"/>
    </source>
</evidence>
<feature type="active site" description="Charge relay system" evidence="5">
    <location>
        <position position="132"/>
    </location>
</feature>
<dbReference type="STRING" id="5627.A0A1C7MCV4"/>
<feature type="region of interest" description="Disordered" evidence="7">
    <location>
        <begin position="393"/>
        <end position="417"/>
    </location>
</feature>
<dbReference type="PROSITE" id="PS00138">
    <property type="entry name" value="SUBTILASE_SER"/>
    <property type="match status" value="1"/>
</dbReference>
<feature type="active site" description="Charge relay system" evidence="5">
    <location>
        <position position="172"/>
    </location>
</feature>
<feature type="domain" description="Inhibitor I9" evidence="9">
    <location>
        <begin position="15"/>
        <end position="83"/>
    </location>
</feature>
<dbReference type="SUPFAM" id="SSF54897">
    <property type="entry name" value="Protease propeptides/inhibitors"/>
    <property type="match status" value="1"/>
</dbReference>
<dbReference type="PRINTS" id="PR00723">
    <property type="entry name" value="SUBTILISIN"/>
</dbReference>
<evidence type="ECO:0000313" key="11">
    <source>
        <dbReference type="Proteomes" id="UP000092993"/>
    </source>
</evidence>
<dbReference type="PANTHER" id="PTHR43806">
    <property type="entry name" value="PEPTIDASE S8"/>
    <property type="match status" value="1"/>
</dbReference>
<dbReference type="PROSITE" id="PS00137">
    <property type="entry name" value="SUBTILASE_HIS"/>
    <property type="match status" value="1"/>
</dbReference>
<proteinExistence type="inferred from homology"/>
<dbReference type="Gene3D" id="3.40.50.200">
    <property type="entry name" value="Peptidase S8/S53 domain"/>
    <property type="match status" value="1"/>
</dbReference>
<evidence type="ECO:0000256" key="7">
    <source>
        <dbReference type="SAM" id="MobiDB-lite"/>
    </source>
</evidence>
<dbReference type="AlphaFoldDB" id="A0A1C7MCV4"/>
<dbReference type="InterPro" id="IPR036852">
    <property type="entry name" value="Peptidase_S8/S53_dom_sf"/>
</dbReference>
<dbReference type="Gene3D" id="3.30.70.80">
    <property type="entry name" value="Peptidase S8 propeptide/proteinase inhibitor I9"/>
    <property type="match status" value="1"/>
</dbReference>
<dbReference type="InterPro" id="IPR015500">
    <property type="entry name" value="Peptidase_S8_subtilisin-rel"/>
</dbReference>
<dbReference type="Proteomes" id="UP000092993">
    <property type="component" value="Unassembled WGS sequence"/>
</dbReference>
<accession>A0A1C7MCV4</accession>
<dbReference type="PANTHER" id="PTHR43806:SF58">
    <property type="entry name" value="ALKALINE PROTEASE 1-RELATED"/>
    <property type="match status" value="1"/>
</dbReference>
<comment type="caution">
    <text evidence="10">The sequence shown here is derived from an EMBL/GenBank/DDBJ whole genome shotgun (WGS) entry which is preliminary data.</text>
</comment>
<evidence type="ECO:0000256" key="3">
    <source>
        <dbReference type="ARBA" id="ARBA00022801"/>
    </source>
</evidence>
<gene>
    <name evidence="10" type="primary">pstI</name>
    <name evidence="10" type="ORF">A0H81_06718</name>
</gene>
<dbReference type="GO" id="GO:0006508">
    <property type="term" value="P:proteolysis"/>
    <property type="evidence" value="ECO:0007669"/>
    <property type="project" value="UniProtKB-KW"/>
</dbReference>
<dbReference type="InterPro" id="IPR000209">
    <property type="entry name" value="Peptidase_S8/S53_dom"/>
</dbReference>
<sequence length="427" mass="46433">MAQIERTAGDKKDSSYIIRLKSGVDKSVHLTWLRERLSRNSEITHDYHSGFLNAFAGKFDEETLNFLRASPDVENISEDPIVQGFQTQNNAPWGLNRISQGPPLANQNPFDTNFIYTFNANPGYGVDIYVLDTGVLISHSEFLTRATWGYSAPGLPLRKNDIVTQAQDDNGHGTGVAGVACGAYCGVAKSSMLIAVKVLDFANIAGMDYVWNAARASGRPSIVNMSLGGPGNTSQDNAVLALTQAGIHVVAAGGIATVFQDLTIDAGGISPARSDYCTTVGATDIGDARWVDSNYGSVLDVFAPGVNIYTASKDNAAAMTWATGTSFAAPFVTGIIAYFISQLGNKTPADMIIFAIDNMRRARSTLLTSRILQRILAVQYTSSMYHPQRAAAHHRPCKPPIIRHPHTGHRKELRDKLERTRELRRGW</sequence>
<evidence type="ECO:0000256" key="1">
    <source>
        <dbReference type="ARBA" id="ARBA00011073"/>
    </source>
</evidence>
<dbReference type="InterPro" id="IPR034193">
    <property type="entry name" value="PCSK9_ProteinaseK-like"/>
</dbReference>
<dbReference type="CDD" id="cd04077">
    <property type="entry name" value="Peptidases_S8_PCSK9_ProteinaseK_like"/>
    <property type="match status" value="1"/>
</dbReference>
<dbReference type="Pfam" id="PF00082">
    <property type="entry name" value="Peptidase_S8"/>
    <property type="match status" value="1"/>
</dbReference>
<comment type="similarity">
    <text evidence="1 5 6">Belongs to the peptidase S8 family.</text>
</comment>
<evidence type="ECO:0000313" key="10">
    <source>
        <dbReference type="EMBL" id="OBZ72814.1"/>
    </source>
</evidence>
<dbReference type="SUPFAM" id="SSF52743">
    <property type="entry name" value="Subtilisin-like"/>
    <property type="match status" value="1"/>
</dbReference>
<name>A0A1C7MCV4_GRIFR</name>
<evidence type="ECO:0000256" key="6">
    <source>
        <dbReference type="RuleBase" id="RU003355"/>
    </source>
</evidence>
<feature type="active site" description="Charge relay system" evidence="5">
    <location>
        <position position="326"/>
    </location>
</feature>
<keyword evidence="11" id="KW-1185">Reference proteome</keyword>
<dbReference type="EMBL" id="LUGG01000007">
    <property type="protein sequence ID" value="OBZ72814.1"/>
    <property type="molecule type" value="Genomic_DNA"/>
</dbReference>
<evidence type="ECO:0000259" key="8">
    <source>
        <dbReference type="Pfam" id="PF00082"/>
    </source>
</evidence>
<dbReference type="InterPro" id="IPR023828">
    <property type="entry name" value="Peptidase_S8_Ser-AS"/>
</dbReference>
<reference evidence="10 11" key="1">
    <citation type="submission" date="2016-03" db="EMBL/GenBank/DDBJ databases">
        <title>Whole genome sequencing of Grifola frondosa 9006-11.</title>
        <authorList>
            <person name="Min B."/>
            <person name="Park H."/>
            <person name="Kim J.-G."/>
            <person name="Cho H."/>
            <person name="Oh Y.-L."/>
            <person name="Kong W.-S."/>
            <person name="Choi I.-G."/>
        </authorList>
    </citation>
    <scope>NUCLEOTIDE SEQUENCE [LARGE SCALE GENOMIC DNA]</scope>
    <source>
        <strain evidence="10 11">9006-11</strain>
    </source>
</reference>
<dbReference type="InterPro" id="IPR022398">
    <property type="entry name" value="Peptidase_S8_His-AS"/>
</dbReference>
<dbReference type="InterPro" id="IPR023827">
    <property type="entry name" value="Peptidase_S8_Asp-AS"/>
</dbReference>
<organism evidence="10 11">
    <name type="scientific">Grifola frondosa</name>
    <name type="common">Maitake</name>
    <name type="synonym">Polyporus frondosus</name>
    <dbReference type="NCBI Taxonomy" id="5627"/>
    <lineage>
        <taxon>Eukaryota</taxon>
        <taxon>Fungi</taxon>
        <taxon>Dikarya</taxon>
        <taxon>Basidiomycota</taxon>
        <taxon>Agaricomycotina</taxon>
        <taxon>Agaricomycetes</taxon>
        <taxon>Polyporales</taxon>
        <taxon>Grifolaceae</taxon>
        <taxon>Grifola</taxon>
    </lineage>
</organism>
<evidence type="ECO:0000259" key="9">
    <source>
        <dbReference type="Pfam" id="PF05922"/>
    </source>
</evidence>
<dbReference type="GO" id="GO:0005615">
    <property type="term" value="C:extracellular space"/>
    <property type="evidence" value="ECO:0007669"/>
    <property type="project" value="TreeGrafter"/>
</dbReference>
<dbReference type="InterPro" id="IPR010259">
    <property type="entry name" value="S8pro/Inhibitor_I9"/>
</dbReference>
<dbReference type="OrthoDB" id="19448at2759"/>
<feature type="compositionally biased region" description="Basic residues" evidence="7">
    <location>
        <begin position="393"/>
        <end position="409"/>
    </location>
</feature>
<feature type="domain" description="Peptidase S8/S53" evidence="8">
    <location>
        <begin position="125"/>
        <end position="351"/>
    </location>
</feature>
<dbReference type="InterPro" id="IPR037045">
    <property type="entry name" value="S8pro/Inhibitor_I9_sf"/>
</dbReference>
<dbReference type="OMA" id="YVYEERA"/>
<keyword evidence="2 5" id="KW-0645">Protease</keyword>
<dbReference type="PROSITE" id="PS51892">
    <property type="entry name" value="SUBTILASE"/>
    <property type="match status" value="1"/>
</dbReference>
<protein>
    <submittedName>
        <fullName evidence="10">Aqualysin-1</fullName>
    </submittedName>
</protein>
<keyword evidence="3 5" id="KW-0378">Hydrolase</keyword>